<comment type="catalytic activity">
    <reaction evidence="4">
        <text>L-phenylalanyl-tRNA(Phe) + an N-terminal L-alpha-aminoacyl-[protein] = an N-terminal L-phenylalanyl-L-alpha-aminoacyl-[protein] + tRNA(Phe)</text>
        <dbReference type="Rhea" id="RHEA:43632"/>
        <dbReference type="Rhea" id="RHEA-COMP:9668"/>
        <dbReference type="Rhea" id="RHEA-COMP:9699"/>
        <dbReference type="Rhea" id="RHEA-COMP:10636"/>
        <dbReference type="Rhea" id="RHEA-COMP:10637"/>
        <dbReference type="ChEBI" id="CHEBI:78442"/>
        <dbReference type="ChEBI" id="CHEBI:78531"/>
        <dbReference type="ChEBI" id="CHEBI:78597"/>
        <dbReference type="ChEBI" id="CHEBI:83561"/>
        <dbReference type="EC" id="2.3.2.6"/>
    </reaction>
</comment>
<keyword evidence="1 4" id="KW-0963">Cytoplasm</keyword>
<comment type="catalytic activity">
    <reaction evidence="4">
        <text>N-terminal L-lysyl-[protein] + L-leucyl-tRNA(Leu) = N-terminal L-leucyl-L-lysyl-[protein] + tRNA(Leu) + H(+)</text>
        <dbReference type="Rhea" id="RHEA:12340"/>
        <dbReference type="Rhea" id="RHEA-COMP:9613"/>
        <dbReference type="Rhea" id="RHEA-COMP:9622"/>
        <dbReference type="Rhea" id="RHEA-COMP:12670"/>
        <dbReference type="Rhea" id="RHEA-COMP:12671"/>
        <dbReference type="ChEBI" id="CHEBI:15378"/>
        <dbReference type="ChEBI" id="CHEBI:65249"/>
        <dbReference type="ChEBI" id="CHEBI:78442"/>
        <dbReference type="ChEBI" id="CHEBI:78494"/>
        <dbReference type="ChEBI" id="CHEBI:133043"/>
        <dbReference type="EC" id="2.3.2.6"/>
    </reaction>
</comment>
<dbReference type="PANTHER" id="PTHR30098:SF2">
    <property type="entry name" value="LEUCYL_PHENYLALANYL-TRNA--PROTEIN TRANSFERASE"/>
    <property type="match status" value="1"/>
</dbReference>
<reference evidence="6" key="1">
    <citation type="journal article" date="2019" name="Int. J. Syst. Evol. Microbiol.">
        <title>The Global Catalogue of Microorganisms (GCM) 10K type strain sequencing project: providing services to taxonomists for standard genome sequencing and annotation.</title>
        <authorList>
            <consortium name="The Broad Institute Genomics Platform"/>
            <consortium name="The Broad Institute Genome Sequencing Center for Infectious Disease"/>
            <person name="Wu L."/>
            <person name="Ma J."/>
        </authorList>
    </citation>
    <scope>NUCLEOTIDE SEQUENCE [LARGE SCALE GENOMIC DNA]</scope>
    <source>
        <strain evidence="6">CGMCC 1.12989</strain>
    </source>
</reference>
<dbReference type="InterPro" id="IPR042203">
    <property type="entry name" value="Leu/Phe-tRNA_Trfase_C"/>
</dbReference>
<evidence type="ECO:0000256" key="4">
    <source>
        <dbReference type="HAMAP-Rule" id="MF_00688"/>
    </source>
</evidence>
<keyword evidence="3 4" id="KW-0012">Acyltransferase</keyword>
<dbReference type="Pfam" id="PF03588">
    <property type="entry name" value="Leu_Phe_trans"/>
    <property type="match status" value="1"/>
</dbReference>
<comment type="function">
    <text evidence="4">Functions in the N-end rule pathway of protein degradation where it conjugates Leu, Phe and, less efficiently, Met from aminoacyl-tRNAs to the N-termini of proteins containing an N-terminal arginine or lysine.</text>
</comment>
<dbReference type="SUPFAM" id="SSF55729">
    <property type="entry name" value="Acyl-CoA N-acyltransferases (Nat)"/>
    <property type="match status" value="1"/>
</dbReference>
<keyword evidence="2 4" id="KW-0808">Transferase</keyword>
<comment type="subcellular location">
    <subcellularLocation>
        <location evidence="4">Cytoplasm</location>
    </subcellularLocation>
</comment>
<accession>A0ABV8RKS3</accession>
<dbReference type="EMBL" id="JBHSDR010000003">
    <property type="protein sequence ID" value="MFC4293495.1"/>
    <property type="molecule type" value="Genomic_DNA"/>
</dbReference>
<protein>
    <recommendedName>
        <fullName evidence="4">Leucyl/phenylalanyl-tRNA--protein transferase</fullName>
        <ecNumber evidence="4">2.3.2.6</ecNumber>
    </recommendedName>
    <alternativeName>
        <fullName evidence="4">L/F-transferase</fullName>
    </alternativeName>
    <alternativeName>
        <fullName evidence="4">Leucyltransferase</fullName>
    </alternativeName>
    <alternativeName>
        <fullName evidence="4">Phenyalanyltransferase</fullName>
    </alternativeName>
</protein>
<dbReference type="InterPro" id="IPR016181">
    <property type="entry name" value="Acyl_CoA_acyltransferase"/>
</dbReference>
<comment type="catalytic activity">
    <reaction evidence="4">
        <text>N-terminal L-arginyl-[protein] + L-leucyl-tRNA(Leu) = N-terminal L-leucyl-L-arginyl-[protein] + tRNA(Leu) + H(+)</text>
        <dbReference type="Rhea" id="RHEA:50416"/>
        <dbReference type="Rhea" id="RHEA-COMP:9613"/>
        <dbReference type="Rhea" id="RHEA-COMP:9622"/>
        <dbReference type="Rhea" id="RHEA-COMP:12672"/>
        <dbReference type="Rhea" id="RHEA-COMP:12673"/>
        <dbReference type="ChEBI" id="CHEBI:15378"/>
        <dbReference type="ChEBI" id="CHEBI:64719"/>
        <dbReference type="ChEBI" id="CHEBI:78442"/>
        <dbReference type="ChEBI" id="CHEBI:78494"/>
        <dbReference type="ChEBI" id="CHEBI:133044"/>
        <dbReference type="EC" id="2.3.2.6"/>
    </reaction>
</comment>
<evidence type="ECO:0000313" key="5">
    <source>
        <dbReference type="EMBL" id="MFC4293495.1"/>
    </source>
</evidence>
<dbReference type="RefSeq" id="WP_379536991.1">
    <property type="nucleotide sequence ID" value="NZ_JBHSDR010000003.1"/>
</dbReference>
<evidence type="ECO:0000256" key="3">
    <source>
        <dbReference type="ARBA" id="ARBA00023315"/>
    </source>
</evidence>
<comment type="similarity">
    <text evidence="4">Belongs to the L/F-transferase family.</text>
</comment>
<dbReference type="InterPro" id="IPR004616">
    <property type="entry name" value="Leu/Phe-tRNA_Trfase"/>
</dbReference>
<evidence type="ECO:0000256" key="1">
    <source>
        <dbReference type="ARBA" id="ARBA00022490"/>
    </source>
</evidence>
<name>A0ABV8RKS3_9SPHN</name>
<dbReference type="Proteomes" id="UP001595828">
    <property type="component" value="Unassembled WGS sequence"/>
</dbReference>
<organism evidence="5 6">
    <name type="scientific">Novosphingobium tardum</name>
    <dbReference type="NCBI Taxonomy" id="1538021"/>
    <lineage>
        <taxon>Bacteria</taxon>
        <taxon>Pseudomonadati</taxon>
        <taxon>Pseudomonadota</taxon>
        <taxon>Alphaproteobacteria</taxon>
        <taxon>Sphingomonadales</taxon>
        <taxon>Sphingomonadaceae</taxon>
        <taxon>Novosphingobium</taxon>
    </lineage>
</organism>
<dbReference type="GO" id="GO:0008914">
    <property type="term" value="F:leucyl-tRNA--protein transferase activity"/>
    <property type="evidence" value="ECO:0007669"/>
    <property type="project" value="UniProtKB-EC"/>
</dbReference>
<dbReference type="HAMAP" id="MF_00688">
    <property type="entry name" value="Leu_Phe_trans"/>
    <property type="match status" value="1"/>
</dbReference>
<keyword evidence="6" id="KW-1185">Reference proteome</keyword>
<evidence type="ECO:0000256" key="2">
    <source>
        <dbReference type="ARBA" id="ARBA00022679"/>
    </source>
</evidence>
<dbReference type="Gene3D" id="3.40.630.70">
    <property type="entry name" value="Leucyl/phenylalanyl-tRNA-protein transferase, C-terminal domain"/>
    <property type="match status" value="1"/>
</dbReference>
<comment type="caution">
    <text evidence="5">The sequence shown here is derived from an EMBL/GenBank/DDBJ whole genome shotgun (WGS) entry which is preliminary data.</text>
</comment>
<evidence type="ECO:0000313" key="6">
    <source>
        <dbReference type="Proteomes" id="UP001595828"/>
    </source>
</evidence>
<dbReference type="PANTHER" id="PTHR30098">
    <property type="entry name" value="LEUCYL/PHENYLALANYL-TRNA--PROTEIN TRANSFERASE"/>
    <property type="match status" value="1"/>
</dbReference>
<gene>
    <name evidence="4 5" type="primary">aat</name>
    <name evidence="5" type="ORF">ACFO0A_00320</name>
</gene>
<dbReference type="EC" id="2.3.2.6" evidence="4"/>
<sequence>MHATSTPEPIDPNLLLRAYGHGIFPMSDGRDDPEIFWVEPNLRAILPLDGLRLSRSLARTLRRGRFEVTCNTAFDAVIAACADVAPDRSDTWISRRIAASYHLLHARGAAHSIECWQGGELVGGLYGVGFGRVFCGESMFSRVPDASKVALVWLVAALRRAGAELLDCQFMTSHLASLGAVEITQAQYLALLRDAQRPVGLPSVRAASAEAAGDGAGDGSAEGDGAGVGVADLPAGFAALLADAAAAGFASSPGKFIAQALTQTS</sequence>
<proteinExistence type="inferred from homology"/>
<dbReference type="NCBIfam" id="TIGR00667">
    <property type="entry name" value="aat"/>
    <property type="match status" value="1"/>
</dbReference>